<dbReference type="EMBL" id="JACHJI010000001">
    <property type="protein sequence ID" value="MBB4896597.1"/>
    <property type="molecule type" value="Genomic_DNA"/>
</dbReference>
<gene>
    <name evidence="7" type="ORF">FHS37_000613</name>
</gene>
<evidence type="ECO:0000256" key="2">
    <source>
        <dbReference type="ARBA" id="ARBA00023015"/>
    </source>
</evidence>
<feature type="domain" description="LysR substrate-binding" evidence="6">
    <location>
        <begin position="10"/>
        <end position="145"/>
    </location>
</feature>
<dbReference type="GO" id="GO:0032993">
    <property type="term" value="C:protein-DNA complex"/>
    <property type="evidence" value="ECO:0007669"/>
    <property type="project" value="TreeGrafter"/>
</dbReference>
<protein>
    <submittedName>
        <fullName evidence="7">DNA-binding transcriptional LysR family regulator</fullName>
    </submittedName>
</protein>
<proteinExistence type="inferred from homology"/>
<comment type="caution">
    <text evidence="7">The sequence shown here is derived from an EMBL/GenBank/DDBJ whole genome shotgun (WGS) entry which is preliminary data.</text>
</comment>
<dbReference type="GO" id="GO:0003677">
    <property type="term" value="F:DNA binding"/>
    <property type="evidence" value="ECO:0007669"/>
    <property type="project" value="UniProtKB-KW"/>
</dbReference>
<name>A0A7W7PNN6_9ACTN</name>
<keyword evidence="8" id="KW-1185">Reference proteome</keyword>
<keyword evidence="4" id="KW-0804">Transcription</keyword>
<evidence type="ECO:0000313" key="7">
    <source>
        <dbReference type="EMBL" id="MBB4896597.1"/>
    </source>
</evidence>
<dbReference type="SUPFAM" id="SSF53850">
    <property type="entry name" value="Periplasmic binding protein-like II"/>
    <property type="match status" value="1"/>
</dbReference>
<evidence type="ECO:0000313" key="8">
    <source>
        <dbReference type="Proteomes" id="UP000579523"/>
    </source>
</evidence>
<evidence type="ECO:0000256" key="4">
    <source>
        <dbReference type="ARBA" id="ARBA00023163"/>
    </source>
</evidence>
<dbReference type="InterPro" id="IPR005119">
    <property type="entry name" value="LysR_subst-bd"/>
</dbReference>
<reference evidence="7 8" key="1">
    <citation type="submission" date="2020-08" db="EMBL/GenBank/DDBJ databases">
        <title>Genomic Encyclopedia of Type Strains, Phase III (KMG-III): the genomes of soil and plant-associated and newly described type strains.</title>
        <authorList>
            <person name="Whitman W."/>
        </authorList>
    </citation>
    <scope>NUCLEOTIDE SEQUENCE [LARGE SCALE GENOMIC DNA]</scope>
    <source>
        <strain evidence="7 8">CECT 3273</strain>
    </source>
</reference>
<dbReference type="Gene3D" id="3.40.190.10">
    <property type="entry name" value="Periplasmic binding protein-like II"/>
    <property type="match status" value="2"/>
</dbReference>
<organism evidence="7 8">
    <name type="scientific">Streptomyces griseomycini</name>
    <dbReference type="NCBI Taxonomy" id="66895"/>
    <lineage>
        <taxon>Bacteria</taxon>
        <taxon>Bacillati</taxon>
        <taxon>Actinomycetota</taxon>
        <taxon>Actinomycetes</taxon>
        <taxon>Kitasatosporales</taxon>
        <taxon>Streptomycetaceae</taxon>
        <taxon>Streptomyces</taxon>
    </lineage>
</organism>
<dbReference type="RefSeq" id="WP_229889699.1">
    <property type="nucleotide sequence ID" value="NZ_BMTK01000001.1"/>
</dbReference>
<dbReference type="Pfam" id="PF03466">
    <property type="entry name" value="LysR_substrate"/>
    <property type="match status" value="1"/>
</dbReference>
<evidence type="ECO:0000256" key="1">
    <source>
        <dbReference type="ARBA" id="ARBA00009437"/>
    </source>
</evidence>
<evidence type="ECO:0000259" key="6">
    <source>
        <dbReference type="Pfam" id="PF03466"/>
    </source>
</evidence>
<feature type="compositionally biased region" description="Basic residues" evidence="5">
    <location>
        <begin position="146"/>
        <end position="165"/>
    </location>
</feature>
<dbReference type="AlphaFoldDB" id="A0A7W7PNN6"/>
<feature type="region of interest" description="Disordered" evidence="5">
    <location>
        <begin position="146"/>
        <end position="188"/>
    </location>
</feature>
<evidence type="ECO:0000256" key="3">
    <source>
        <dbReference type="ARBA" id="ARBA00023125"/>
    </source>
</evidence>
<dbReference type="GO" id="GO:0003700">
    <property type="term" value="F:DNA-binding transcription factor activity"/>
    <property type="evidence" value="ECO:0007669"/>
    <property type="project" value="TreeGrafter"/>
</dbReference>
<dbReference type="PANTHER" id="PTHR30346">
    <property type="entry name" value="TRANSCRIPTIONAL DUAL REGULATOR HCAR-RELATED"/>
    <property type="match status" value="1"/>
</dbReference>
<dbReference type="Proteomes" id="UP000579523">
    <property type="component" value="Unassembled WGS sequence"/>
</dbReference>
<comment type="similarity">
    <text evidence="1">Belongs to the LysR transcriptional regulatory family.</text>
</comment>
<accession>A0A7W7PNN6</accession>
<sequence length="188" mass="19722">MVGRRARTADAAPVPHALSAFRARRPGVRVVREEGLTPALPDRPAAGHPDLAVVSATGRAPLEAYALHHLLDEPLYVAVPDGHPLAGHDGPVPLARFAGSPRPEGTLLGAALRRGFRPRVAHVVAEWTAGRGYVAAGLGVALVPGPRRRVRPPRRHPAAGARRGRPGALREAASRTCGALSATERTRG</sequence>
<evidence type="ECO:0000256" key="5">
    <source>
        <dbReference type="SAM" id="MobiDB-lite"/>
    </source>
</evidence>
<keyword evidence="2" id="KW-0805">Transcription regulation</keyword>
<keyword evidence="3 7" id="KW-0238">DNA-binding</keyword>
<dbReference type="PANTHER" id="PTHR30346:SF29">
    <property type="entry name" value="LYSR SUBSTRATE-BINDING"/>
    <property type="match status" value="1"/>
</dbReference>